<accession>A0A0H2RMG1</accession>
<dbReference type="EMBL" id="KQ086020">
    <property type="protein sequence ID" value="KLO10643.1"/>
    <property type="molecule type" value="Genomic_DNA"/>
</dbReference>
<name>A0A0H2RMG1_9AGAM</name>
<dbReference type="InterPro" id="IPR036883">
    <property type="entry name" value="PDCD5-like_sf"/>
</dbReference>
<dbReference type="InterPro" id="IPR002836">
    <property type="entry name" value="PDCD5-like"/>
</dbReference>
<dbReference type="Gene3D" id="1.10.8.140">
    <property type="entry name" value="PDCD5-like"/>
    <property type="match status" value="1"/>
</dbReference>
<dbReference type="AlphaFoldDB" id="A0A0H2RMG1"/>
<organism evidence="3 4">
    <name type="scientific">Schizopora paradoxa</name>
    <dbReference type="NCBI Taxonomy" id="27342"/>
    <lineage>
        <taxon>Eukaryota</taxon>
        <taxon>Fungi</taxon>
        <taxon>Dikarya</taxon>
        <taxon>Basidiomycota</taxon>
        <taxon>Agaricomycotina</taxon>
        <taxon>Agaricomycetes</taxon>
        <taxon>Hymenochaetales</taxon>
        <taxon>Schizoporaceae</taxon>
        <taxon>Schizopora</taxon>
    </lineage>
</organism>
<evidence type="ECO:0000313" key="4">
    <source>
        <dbReference type="Proteomes" id="UP000053477"/>
    </source>
</evidence>
<dbReference type="PANTHER" id="PTHR10840:SF0">
    <property type="entry name" value="PROGRAMMED CELL DEATH PROTEIN 5"/>
    <property type="match status" value="1"/>
</dbReference>
<keyword evidence="4" id="KW-1185">Reference proteome</keyword>
<evidence type="ECO:0000313" key="3">
    <source>
        <dbReference type="EMBL" id="KLO10643.1"/>
    </source>
</evidence>
<feature type="region of interest" description="Disordered" evidence="2">
    <location>
        <begin position="17"/>
        <end position="45"/>
    </location>
</feature>
<dbReference type="InParanoid" id="A0A0H2RMG1"/>
<dbReference type="PANTHER" id="PTHR10840">
    <property type="entry name" value="PROGRAMMED CELL DEATH PROTEIN 5"/>
    <property type="match status" value="1"/>
</dbReference>
<dbReference type="SUPFAM" id="SSF46950">
    <property type="entry name" value="Double-stranded DNA-binding domain"/>
    <property type="match status" value="1"/>
</dbReference>
<protein>
    <submittedName>
        <fullName evidence="3">DNA-binding TFAR19-related protein</fullName>
    </submittedName>
</protein>
<evidence type="ECO:0000256" key="2">
    <source>
        <dbReference type="SAM" id="MobiDB-lite"/>
    </source>
</evidence>
<dbReference type="PIRSF" id="PIRSF015730">
    <property type="entry name" value="TFAR19"/>
    <property type="match status" value="1"/>
</dbReference>
<dbReference type="Pfam" id="PF01984">
    <property type="entry name" value="dsDNA_bind"/>
    <property type="match status" value="1"/>
</dbReference>
<gene>
    <name evidence="3" type="ORF">SCHPADRAFT_906677</name>
</gene>
<feature type="region of interest" description="Disordered" evidence="2">
    <location>
        <begin position="106"/>
        <end position="134"/>
    </location>
</feature>
<proteinExistence type="inferred from homology"/>
<sequence length="134" mass="15071">MDDQELAAIRAARLQQLQQQGGISNGGGEPEGEDPEAAAAQRRTEEEMKRAILAQILEPAARERLSRISLVSPTRVQQIENNLIRMARSGMQRITDDQFLNLLRQADEAQPSSKPSKIVFQRRKDIDSDDDFDL</sequence>
<dbReference type="STRING" id="27342.A0A0H2RMG1"/>
<comment type="similarity">
    <text evidence="1">Belongs to the PDCD5 family.</text>
</comment>
<dbReference type="GO" id="GO:0003677">
    <property type="term" value="F:DNA binding"/>
    <property type="evidence" value="ECO:0007669"/>
    <property type="project" value="UniProtKB-KW"/>
</dbReference>
<evidence type="ECO:0000256" key="1">
    <source>
        <dbReference type="ARBA" id="ARBA00010490"/>
    </source>
</evidence>
<dbReference type="Proteomes" id="UP000053477">
    <property type="component" value="Unassembled WGS sequence"/>
</dbReference>
<reference evidence="3 4" key="1">
    <citation type="submission" date="2015-04" db="EMBL/GenBank/DDBJ databases">
        <title>Complete genome sequence of Schizopora paradoxa KUC8140, a cosmopolitan wood degrader in East Asia.</title>
        <authorList>
            <consortium name="DOE Joint Genome Institute"/>
            <person name="Min B."/>
            <person name="Park H."/>
            <person name="Jang Y."/>
            <person name="Kim J.-J."/>
            <person name="Kim K.H."/>
            <person name="Pangilinan J."/>
            <person name="Lipzen A."/>
            <person name="Riley R."/>
            <person name="Grigoriev I.V."/>
            <person name="Spatafora J.W."/>
            <person name="Choi I.-G."/>
        </authorList>
    </citation>
    <scope>NUCLEOTIDE SEQUENCE [LARGE SCALE GENOMIC DNA]</scope>
    <source>
        <strain evidence="3 4">KUC8140</strain>
    </source>
</reference>
<dbReference type="GO" id="GO:0005829">
    <property type="term" value="C:cytosol"/>
    <property type="evidence" value="ECO:0007669"/>
    <property type="project" value="TreeGrafter"/>
</dbReference>
<dbReference type="FunCoup" id="A0A0H2RMG1">
    <property type="interactions" value="435"/>
</dbReference>
<dbReference type="OrthoDB" id="10252486at2759"/>
<keyword evidence="3" id="KW-0238">DNA-binding</keyword>
<dbReference type="GO" id="GO:0005634">
    <property type="term" value="C:nucleus"/>
    <property type="evidence" value="ECO:0007669"/>
    <property type="project" value="TreeGrafter"/>
</dbReference>